<evidence type="ECO:0000256" key="2">
    <source>
        <dbReference type="ARBA" id="ARBA00022679"/>
    </source>
</evidence>
<organism evidence="5 6">
    <name type="scientific">Candidatus Anaerobiospirillum pullistercoris</name>
    <dbReference type="NCBI Taxonomy" id="2838452"/>
    <lineage>
        <taxon>Bacteria</taxon>
        <taxon>Pseudomonadati</taxon>
        <taxon>Pseudomonadota</taxon>
        <taxon>Gammaproteobacteria</taxon>
        <taxon>Aeromonadales</taxon>
        <taxon>Succinivibrionaceae</taxon>
        <taxon>Anaerobiospirillum</taxon>
    </lineage>
</organism>
<comment type="similarity">
    <text evidence="1">Belongs to the transferase hexapeptide repeat family.</text>
</comment>
<accession>A0A9D2B1H9</accession>
<dbReference type="Gene3D" id="2.160.10.10">
    <property type="entry name" value="Hexapeptide repeat proteins"/>
    <property type="match status" value="1"/>
</dbReference>
<dbReference type="AlphaFoldDB" id="A0A9D2B1H9"/>
<keyword evidence="3" id="KW-0677">Repeat</keyword>
<dbReference type="EMBL" id="DXEV01000227">
    <property type="protein sequence ID" value="HIX58087.1"/>
    <property type="molecule type" value="Genomic_DNA"/>
</dbReference>
<reference evidence="5" key="1">
    <citation type="journal article" date="2021" name="PeerJ">
        <title>Extensive microbial diversity within the chicken gut microbiome revealed by metagenomics and culture.</title>
        <authorList>
            <person name="Gilroy R."/>
            <person name="Ravi A."/>
            <person name="Getino M."/>
            <person name="Pursley I."/>
            <person name="Horton D.L."/>
            <person name="Alikhan N.F."/>
            <person name="Baker D."/>
            <person name="Gharbi K."/>
            <person name="Hall N."/>
            <person name="Watson M."/>
            <person name="Adriaenssens E.M."/>
            <person name="Foster-Nyarko E."/>
            <person name="Jarju S."/>
            <person name="Secka A."/>
            <person name="Antonio M."/>
            <person name="Oren A."/>
            <person name="Chaudhuri R.R."/>
            <person name="La Ragione R."/>
            <person name="Hildebrand F."/>
            <person name="Pallen M.J."/>
        </authorList>
    </citation>
    <scope>NUCLEOTIDE SEQUENCE</scope>
    <source>
        <strain evidence="5">USASDec5-558</strain>
    </source>
</reference>
<keyword evidence="4" id="KW-0012">Acyltransferase</keyword>
<protein>
    <submittedName>
        <fullName evidence="5">CatB-related O-acetyltransferase</fullName>
    </submittedName>
</protein>
<keyword evidence="2" id="KW-0808">Transferase</keyword>
<dbReference type="InterPro" id="IPR051159">
    <property type="entry name" value="Hexapeptide_acetyltransf"/>
</dbReference>
<gene>
    <name evidence="5" type="ORF">H9850_11575</name>
</gene>
<evidence type="ECO:0000256" key="4">
    <source>
        <dbReference type="ARBA" id="ARBA00023315"/>
    </source>
</evidence>
<dbReference type="PANTHER" id="PTHR23416:SF23">
    <property type="entry name" value="ACETYLTRANSFERASE C18B11.09C-RELATED"/>
    <property type="match status" value="1"/>
</dbReference>
<sequence length="234" mass="26210">HQLEARPIIEGFCLCSCPLFFHIFLELAHSNLIVTYFCSFTLDGLSTSQALFSPNPFLSELKHLDPKVRAQGDFYPKVTIGHDVWIGTHVYIPKSVTIGTGAVIGAGSVITHDVPPYAVVAGSGGGHNSQGIIRRYRFSDEIIADLLESKWWEYDLPQVMMQWQQQGRKLPLNNVSDFLSLLRNEDTQSWPKISEQWMHLHPISANKAELTPVGPDFELPQPLSAEICQDPAWA</sequence>
<evidence type="ECO:0000313" key="6">
    <source>
        <dbReference type="Proteomes" id="UP000886829"/>
    </source>
</evidence>
<evidence type="ECO:0000313" key="5">
    <source>
        <dbReference type="EMBL" id="HIX58087.1"/>
    </source>
</evidence>
<name>A0A9D2B1H9_9GAMM</name>
<dbReference type="SUPFAM" id="SSF51161">
    <property type="entry name" value="Trimeric LpxA-like enzymes"/>
    <property type="match status" value="1"/>
</dbReference>
<comment type="caution">
    <text evidence="5">The sequence shown here is derived from an EMBL/GenBank/DDBJ whole genome shotgun (WGS) entry which is preliminary data.</text>
</comment>
<dbReference type="InterPro" id="IPR001451">
    <property type="entry name" value="Hexapep"/>
</dbReference>
<feature type="non-terminal residue" evidence="5">
    <location>
        <position position="1"/>
    </location>
</feature>
<dbReference type="InterPro" id="IPR018357">
    <property type="entry name" value="Hexapep_transf_CS"/>
</dbReference>
<dbReference type="CDD" id="cd03349">
    <property type="entry name" value="LbH_XAT"/>
    <property type="match status" value="1"/>
</dbReference>
<dbReference type="Pfam" id="PF00132">
    <property type="entry name" value="Hexapep"/>
    <property type="match status" value="1"/>
</dbReference>
<proteinExistence type="inferred from homology"/>
<reference evidence="5" key="2">
    <citation type="submission" date="2021-04" db="EMBL/GenBank/DDBJ databases">
        <authorList>
            <person name="Gilroy R."/>
        </authorList>
    </citation>
    <scope>NUCLEOTIDE SEQUENCE</scope>
    <source>
        <strain evidence="5">USASDec5-558</strain>
    </source>
</reference>
<evidence type="ECO:0000256" key="1">
    <source>
        <dbReference type="ARBA" id="ARBA00007274"/>
    </source>
</evidence>
<dbReference type="Proteomes" id="UP000886829">
    <property type="component" value="Unassembled WGS sequence"/>
</dbReference>
<dbReference type="InterPro" id="IPR011004">
    <property type="entry name" value="Trimer_LpxA-like_sf"/>
</dbReference>
<dbReference type="GO" id="GO:0008374">
    <property type="term" value="F:O-acyltransferase activity"/>
    <property type="evidence" value="ECO:0007669"/>
    <property type="project" value="TreeGrafter"/>
</dbReference>
<dbReference type="PROSITE" id="PS00101">
    <property type="entry name" value="HEXAPEP_TRANSFERASES"/>
    <property type="match status" value="1"/>
</dbReference>
<dbReference type="PANTHER" id="PTHR23416">
    <property type="entry name" value="SIALIC ACID SYNTHASE-RELATED"/>
    <property type="match status" value="1"/>
</dbReference>
<evidence type="ECO:0000256" key="3">
    <source>
        <dbReference type="ARBA" id="ARBA00022737"/>
    </source>
</evidence>